<feature type="domain" description="PABS" evidence="10">
    <location>
        <begin position="8"/>
        <end position="240"/>
    </location>
</feature>
<evidence type="ECO:0000256" key="2">
    <source>
        <dbReference type="ARBA" id="ARBA00022490"/>
    </source>
</evidence>
<keyword evidence="12" id="KW-1185">Reference proteome</keyword>
<dbReference type="AlphaFoldDB" id="A0A0J6G9U3"/>
<evidence type="ECO:0000256" key="4">
    <source>
        <dbReference type="ARBA" id="ARBA00023066"/>
    </source>
</evidence>
<evidence type="ECO:0000256" key="8">
    <source>
        <dbReference type="RuleBase" id="RU003836"/>
    </source>
</evidence>
<keyword evidence="5 6" id="KW-0620">Polyamine biosynthesis</keyword>
<gene>
    <name evidence="6" type="primary">speE</name>
    <name evidence="11" type="ORF">SAMN04489800_3915</name>
</gene>
<dbReference type="InterPro" id="IPR029063">
    <property type="entry name" value="SAM-dependent_MTases_sf"/>
</dbReference>
<dbReference type="Gene3D" id="3.40.50.150">
    <property type="entry name" value="Vaccinia Virus protein VP39"/>
    <property type="match status" value="1"/>
</dbReference>
<keyword evidence="3 6" id="KW-0808">Transferase</keyword>
<evidence type="ECO:0000313" key="11">
    <source>
        <dbReference type="EMBL" id="SEF04563.1"/>
    </source>
</evidence>
<feature type="binding site" evidence="6">
    <location>
        <position position="35"/>
    </location>
    <ligand>
        <name>S-methyl-5'-thioadenosine</name>
        <dbReference type="ChEBI" id="CHEBI:17509"/>
    </ligand>
</feature>
<feature type="binding site" evidence="6">
    <location>
        <position position="66"/>
    </location>
    <ligand>
        <name>spermidine</name>
        <dbReference type="ChEBI" id="CHEBI:57834"/>
    </ligand>
</feature>
<sequence>MTELLKTDYLETLYEGYGQRFRMDKLLHEVRTEHQHLVIFENPVMGRVMALDGVIQTTEADEFIYHEMLTHVPILAHGAVKRVLIIGGGDGGMLREVTKHIGIEHITMVEIDGTVVDMCKEFLPNHSKGAYDDPRLNLVIDDGMRFVATTEEKFDVIISDSTDPIGPGEVLFSENFYQACHRCLNEGGVLVTQNGTPFMQLQEVQTTAGRMRSLFADWHFYQAAVPTYIGGAMTFAWGSTDASYRKLPLETLRQRFAGSGIVTRYYNPEVHIGAFALPQYVLQAVNKPSND</sequence>
<dbReference type="PROSITE" id="PS51006">
    <property type="entry name" value="PABS_2"/>
    <property type="match status" value="1"/>
</dbReference>
<evidence type="ECO:0000256" key="7">
    <source>
        <dbReference type="PROSITE-ProRule" id="PRU00354"/>
    </source>
</evidence>
<dbReference type="OrthoDB" id="9793120at2"/>
<comment type="catalytic activity">
    <reaction evidence="6 9">
        <text>S-adenosyl 3-(methylsulfanyl)propylamine + putrescine = S-methyl-5'-thioadenosine + spermidine + H(+)</text>
        <dbReference type="Rhea" id="RHEA:12721"/>
        <dbReference type="ChEBI" id="CHEBI:15378"/>
        <dbReference type="ChEBI" id="CHEBI:17509"/>
        <dbReference type="ChEBI" id="CHEBI:57443"/>
        <dbReference type="ChEBI" id="CHEBI:57834"/>
        <dbReference type="ChEBI" id="CHEBI:326268"/>
        <dbReference type="EC" id="2.5.1.16"/>
    </reaction>
</comment>
<dbReference type="RefSeq" id="WP_048360844.1">
    <property type="nucleotide sequence ID" value="NZ_FNUD01000002.1"/>
</dbReference>
<name>A0A0J6G9U3_PSEDM</name>
<dbReference type="InterPro" id="IPR030374">
    <property type="entry name" value="PABS"/>
</dbReference>
<dbReference type="PATRIC" id="fig|882211.3.peg.3151"/>
<dbReference type="Proteomes" id="UP000183613">
    <property type="component" value="Unassembled WGS sequence"/>
</dbReference>
<keyword evidence="2" id="KW-0963">Cytoplasm</keyword>
<comment type="subunit">
    <text evidence="6">Homodimer or homotetramer.</text>
</comment>
<dbReference type="InterPro" id="IPR035246">
    <property type="entry name" value="Spermidine_synt_N"/>
</dbReference>
<dbReference type="CDD" id="cd02440">
    <property type="entry name" value="AdoMet_MTases"/>
    <property type="match status" value="1"/>
</dbReference>
<dbReference type="GO" id="GO:0008295">
    <property type="term" value="P:spermidine biosynthetic process"/>
    <property type="evidence" value="ECO:0007669"/>
    <property type="project" value="UniProtKB-UniRule"/>
</dbReference>
<dbReference type="GO" id="GO:0005829">
    <property type="term" value="C:cytosol"/>
    <property type="evidence" value="ECO:0007669"/>
    <property type="project" value="TreeGrafter"/>
</dbReference>
<evidence type="ECO:0000256" key="6">
    <source>
        <dbReference type="HAMAP-Rule" id="MF_00198"/>
    </source>
</evidence>
<evidence type="ECO:0000259" key="10">
    <source>
        <dbReference type="PROSITE" id="PS51006"/>
    </source>
</evidence>
<dbReference type="PANTHER" id="PTHR11558:SF11">
    <property type="entry name" value="SPERMIDINE SYNTHASE"/>
    <property type="match status" value="1"/>
</dbReference>
<dbReference type="NCBIfam" id="TIGR00417">
    <property type="entry name" value="speE"/>
    <property type="match status" value="1"/>
</dbReference>
<protein>
    <recommendedName>
        <fullName evidence="6">Polyamine aminopropyltransferase</fullName>
    </recommendedName>
    <alternativeName>
        <fullName evidence="6">Putrescine aminopropyltransferase</fullName>
        <shortName evidence="6">PAPT</shortName>
    </alternativeName>
    <alternativeName>
        <fullName evidence="6">Spermidine synthase</fullName>
        <shortName evidence="6">SPDS</shortName>
        <shortName evidence="6">SPDSY</shortName>
        <ecNumber evidence="6">2.5.1.16</ecNumber>
    </alternativeName>
</protein>
<dbReference type="InterPro" id="IPR030373">
    <property type="entry name" value="PABS_CS"/>
</dbReference>
<dbReference type="UniPathway" id="UPA00248">
    <property type="reaction ID" value="UER00314"/>
</dbReference>
<feature type="binding site" evidence="6">
    <location>
        <position position="110"/>
    </location>
    <ligand>
        <name>S-methyl-5'-thioadenosine</name>
        <dbReference type="ChEBI" id="CHEBI:17509"/>
    </ligand>
</feature>
<dbReference type="FunFam" id="2.30.140.10:FF:000002">
    <property type="entry name" value="Polyamine aminopropyltransferase"/>
    <property type="match status" value="1"/>
</dbReference>
<feature type="binding site" evidence="6">
    <location>
        <begin position="160"/>
        <end position="163"/>
    </location>
    <ligand>
        <name>spermidine</name>
        <dbReference type="ChEBI" id="CHEBI:57834"/>
    </ligand>
</feature>
<feature type="binding site" evidence="6">
    <location>
        <position position="167"/>
    </location>
    <ligand>
        <name>S-methyl-5'-thioadenosine</name>
        <dbReference type="ChEBI" id="CHEBI:17509"/>
    </ligand>
</feature>
<comment type="pathway">
    <text evidence="6">Amine and polyamine biosynthesis; spermidine biosynthesis; spermidine from putrescine: step 1/1.</text>
</comment>
<dbReference type="PANTHER" id="PTHR11558">
    <property type="entry name" value="SPERMIDINE/SPERMINE SYNTHASE"/>
    <property type="match status" value="1"/>
</dbReference>
<feature type="binding site" evidence="6">
    <location>
        <position position="90"/>
    </location>
    <ligand>
        <name>spermidine</name>
        <dbReference type="ChEBI" id="CHEBI:57834"/>
    </ligand>
</feature>
<reference evidence="11" key="1">
    <citation type="submission" date="2016-10" db="EMBL/GenBank/DDBJ databases">
        <authorList>
            <person name="Varghese N."/>
            <person name="Submissions S."/>
        </authorList>
    </citation>
    <scope>NUCLEOTIDE SEQUENCE [LARGE SCALE GENOMIC DNA]</scope>
    <source>
        <strain evidence="11">LMG 25555</strain>
    </source>
</reference>
<dbReference type="InterPro" id="IPR001045">
    <property type="entry name" value="Spermi_synthase"/>
</dbReference>
<evidence type="ECO:0000313" key="12">
    <source>
        <dbReference type="Proteomes" id="UP000183613"/>
    </source>
</evidence>
<dbReference type="InterPro" id="IPR037163">
    <property type="entry name" value="Spermidine_synt_N_sf"/>
</dbReference>
<dbReference type="EC" id="2.5.1.16" evidence="6"/>
<feature type="active site" description="Proton acceptor" evidence="6 7">
    <location>
        <position position="160"/>
    </location>
</feature>
<dbReference type="Gene3D" id="2.30.140.10">
    <property type="entry name" value="Spermidine synthase, tetramerisation domain"/>
    <property type="match status" value="1"/>
</dbReference>
<accession>A0A0J6G9U3</accession>
<evidence type="ECO:0000256" key="5">
    <source>
        <dbReference type="ARBA" id="ARBA00023115"/>
    </source>
</evidence>
<dbReference type="Pfam" id="PF17284">
    <property type="entry name" value="Spermine_synt_N"/>
    <property type="match status" value="1"/>
</dbReference>
<comment type="similarity">
    <text evidence="1 6 8">Belongs to the spermidine/spermine synthase family.</text>
</comment>
<evidence type="ECO:0000256" key="1">
    <source>
        <dbReference type="ARBA" id="ARBA00007867"/>
    </source>
</evidence>
<comment type="function">
    <text evidence="6">Catalyzes the irreversible transfer of a propylamine group from the amino donor S-adenosylmethioninamine (decarboxy-AdoMet) to putrescine (1,4-diaminobutane) to yield spermidine.</text>
</comment>
<proteinExistence type="inferred from homology"/>
<dbReference type="EMBL" id="FNUD01000002">
    <property type="protein sequence ID" value="SEF04563.1"/>
    <property type="molecule type" value="Genomic_DNA"/>
</dbReference>
<dbReference type="HAMAP" id="MF_00198">
    <property type="entry name" value="Spermidine_synth"/>
    <property type="match status" value="1"/>
</dbReference>
<dbReference type="GO" id="GO:0004766">
    <property type="term" value="F:spermidine synthase activity"/>
    <property type="evidence" value="ECO:0007669"/>
    <property type="project" value="UniProtKB-UniRule"/>
</dbReference>
<dbReference type="PROSITE" id="PS01330">
    <property type="entry name" value="PABS_1"/>
    <property type="match status" value="1"/>
</dbReference>
<dbReference type="Pfam" id="PF01564">
    <property type="entry name" value="Spermine_synth"/>
    <property type="match status" value="1"/>
</dbReference>
<evidence type="ECO:0000256" key="3">
    <source>
        <dbReference type="ARBA" id="ARBA00022679"/>
    </source>
</evidence>
<dbReference type="NCBIfam" id="NF002010">
    <property type="entry name" value="PRK00811.1"/>
    <property type="match status" value="1"/>
</dbReference>
<keyword evidence="4 6" id="KW-0745">Spermidine biosynthesis</keyword>
<comment type="caution">
    <text evidence="11">The sequence shown here is derived from an EMBL/GenBank/DDBJ whole genome shotgun (WGS) entry which is preliminary data.</text>
</comment>
<dbReference type="SUPFAM" id="SSF53335">
    <property type="entry name" value="S-adenosyl-L-methionine-dependent methyltransferases"/>
    <property type="match status" value="1"/>
</dbReference>
<evidence type="ECO:0000256" key="9">
    <source>
        <dbReference type="RuleBase" id="RU003837"/>
    </source>
</evidence>
<organism evidence="11 12">
    <name type="scientific">Pseudomonas deceptionensis</name>
    <dbReference type="NCBI Taxonomy" id="882211"/>
    <lineage>
        <taxon>Bacteria</taxon>
        <taxon>Pseudomonadati</taxon>
        <taxon>Pseudomonadota</taxon>
        <taxon>Gammaproteobacteria</taxon>
        <taxon>Pseudomonadales</taxon>
        <taxon>Pseudomonadaceae</taxon>
        <taxon>Pseudomonas</taxon>
    </lineage>
</organism>
<feature type="binding site" evidence="6">
    <location>
        <begin position="142"/>
        <end position="143"/>
    </location>
    <ligand>
        <name>S-methyl-5'-thioadenosine</name>
        <dbReference type="ChEBI" id="CHEBI:17509"/>
    </ligand>
</feature>